<evidence type="ECO:0000313" key="1">
    <source>
        <dbReference type="EMBL" id="KKM04478.1"/>
    </source>
</evidence>
<dbReference type="EMBL" id="LAZR01016445">
    <property type="protein sequence ID" value="KKM04478.1"/>
    <property type="molecule type" value="Genomic_DNA"/>
</dbReference>
<protein>
    <submittedName>
        <fullName evidence="1">Uncharacterized protein</fullName>
    </submittedName>
</protein>
<name>A0A0F9JZX5_9ZZZZ</name>
<accession>A0A0F9JZX5</accession>
<reference evidence="1" key="1">
    <citation type="journal article" date="2015" name="Nature">
        <title>Complex archaea that bridge the gap between prokaryotes and eukaryotes.</title>
        <authorList>
            <person name="Spang A."/>
            <person name="Saw J.H."/>
            <person name="Jorgensen S.L."/>
            <person name="Zaremba-Niedzwiedzka K."/>
            <person name="Martijn J."/>
            <person name="Lind A.E."/>
            <person name="van Eijk R."/>
            <person name="Schleper C."/>
            <person name="Guy L."/>
            <person name="Ettema T.J."/>
        </authorList>
    </citation>
    <scope>NUCLEOTIDE SEQUENCE</scope>
</reference>
<proteinExistence type="predicted"/>
<gene>
    <name evidence="1" type="ORF">LCGC14_1763850</name>
</gene>
<dbReference type="AlphaFoldDB" id="A0A0F9JZX5"/>
<organism evidence="1">
    <name type="scientific">marine sediment metagenome</name>
    <dbReference type="NCBI Taxonomy" id="412755"/>
    <lineage>
        <taxon>unclassified sequences</taxon>
        <taxon>metagenomes</taxon>
        <taxon>ecological metagenomes</taxon>
    </lineage>
</organism>
<comment type="caution">
    <text evidence="1">The sequence shown here is derived from an EMBL/GenBank/DDBJ whole genome shotgun (WGS) entry which is preliminary data.</text>
</comment>
<sequence>MIRSQPLRISASSCHFMDRLPAAMPSSVNVTVLGKNHRCGGNQKAAIENAATNPRPASIQAYA</sequence>